<sequence>MKGKIEGQVSLNTLYRTQCLLDKIKPCNIYNAGKVAINCGEDCKFGCCNNCEQKGMCGAACNNRIR</sequence>
<evidence type="ECO:0000313" key="3">
    <source>
        <dbReference type="Proteomes" id="UP000008467"/>
    </source>
</evidence>
<dbReference type="STRING" id="642492.Clole_1420"/>
<name>F2JIY7_CELLD</name>
<dbReference type="KEGG" id="cle:Clole_2775"/>
<dbReference type="EMBL" id="CP002582">
    <property type="protein sequence ID" value="ADZ83146.1"/>
    <property type="molecule type" value="Genomic_DNA"/>
</dbReference>
<evidence type="ECO:0000313" key="2">
    <source>
        <dbReference type="EMBL" id="ADZ84474.1"/>
    </source>
</evidence>
<organism evidence="1 3">
    <name type="scientific">Cellulosilyticum lentocellum (strain ATCC 49066 / DSM 5427 / NCIMB 11756 / RHM5)</name>
    <name type="common">Clostridium lentocellum</name>
    <dbReference type="NCBI Taxonomy" id="642492"/>
    <lineage>
        <taxon>Bacteria</taxon>
        <taxon>Bacillati</taxon>
        <taxon>Bacillota</taxon>
        <taxon>Clostridia</taxon>
        <taxon>Lachnospirales</taxon>
        <taxon>Cellulosilyticaceae</taxon>
        <taxon>Cellulosilyticum</taxon>
    </lineage>
</organism>
<dbReference type="AlphaFoldDB" id="F2JIY7"/>
<dbReference type="RefSeq" id="WP_013656444.1">
    <property type="nucleotide sequence ID" value="NC_015275.1"/>
</dbReference>
<dbReference type="KEGG" id="cle:Clole_1420"/>
<dbReference type="EMBL" id="CP002582">
    <property type="protein sequence ID" value="ADZ84474.1"/>
    <property type="molecule type" value="Genomic_DNA"/>
</dbReference>
<keyword evidence="3" id="KW-1185">Reference proteome</keyword>
<dbReference type="Proteomes" id="UP000008467">
    <property type="component" value="Chromosome"/>
</dbReference>
<reference evidence="1 3" key="1">
    <citation type="journal article" date="2011" name="J. Bacteriol.">
        <title>Complete genome sequence of the cellulose-degrading bacterium Cellulosilyticum lentocellum.</title>
        <authorList>
            <consortium name="US DOE Joint Genome Institute"/>
            <person name="Miller D.A."/>
            <person name="Suen G."/>
            <person name="Bruce D."/>
            <person name="Copeland A."/>
            <person name="Cheng J.F."/>
            <person name="Detter C."/>
            <person name="Goodwin L.A."/>
            <person name="Han C.S."/>
            <person name="Hauser L.J."/>
            <person name="Land M.L."/>
            <person name="Lapidus A."/>
            <person name="Lucas S."/>
            <person name="Meincke L."/>
            <person name="Pitluck S."/>
            <person name="Tapia R."/>
            <person name="Teshima H."/>
            <person name="Woyke T."/>
            <person name="Fox B.G."/>
            <person name="Angert E.R."/>
            <person name="Currie C.R."/>
        </authorList>
    </citation>
    <scope>NUCLEOTIDE SEQUENCE [LARGE SCALE GENOMIC DNA]</scope>
    <source>
        <strain evidence="3">ATCC 49066 / DSM 5427 / NCIMB 11756 / RHM5</strain>
        <strain evidence="1">DSM 5427</strain>
    </source>
</reference>
<evidence type="ECO:0000313" key="1">
    <source>
        <dbReference type="EMBL" id="ADZ83146.1"/>
    </source>
</evidence>
<protein>
    <submittedName>
        <fullName evidence="1">Uncharacterized protein</fullName>
    </submittedName>
</protein>
<dbReference type="HOGENOM" id="CLU_2823225_0_0_9"/>
<gene>
    <name evidence="1" type="ordered locus">Clole_1420</name>
    <name evidence="2" type="ordered locus">Clole_2775</name>
</gene>
<accession>F2JIY7</accession>
<proteinExistence type="predicted"/>